<dbReference type="AlphaFoldDB" id="X1MUJ9"/>
<sequence>IVPVMSSGRFMVTLPDPGDYHRALAGEDEIVLSVPKDKMEGMVEGIRQVEEGELKEVFGYAHANMHMLHDFPHPPMYQTLFKRWGLYEEGMGEGGKK</sequence>
<gene>
    <name evidence="1" type="ORF">S06H3_24169</name>
</gene>
<dbReference type="EMBL" id="BARV01013354">
    <property type="protein sequence ID" value="GAI21711.1"/>
    <property type="molecule type" value="Genomic_DNA"/>
</dbReference>
<name>X1MUJ9_9ZZZZ</name>
<feature type="non-terminal residue" evidence="1">
    <location>
        <position position="1"/>
    </location>
</feature>
<comment type="caution">
    <text evidence="1">The sequence shown here is derived from an EMBL/GenBank/DDBJ whole genome shotgun (WGS) entry which is preliminary data.</text>
</comment>
<organism evidence="1">
    <name type="scientific">marine sediment metagenome</name>
    <dbReference type="NCBI Taxonomy" id="412755"/>
    <lineage>
        <taxon>unclassified sequences</taxon>
        <taxon>metagenomes</taxon>
        <taxon>ecological metagenomes</taxon>
    </lineage>
</organism>
<evidence type="ECO:0000313" key="1">
    <source>
        <dbReference type="EMBL" id="GAI21711.1"/>
    </source>
</evidence>
<proteinExistence type="predicted"/>
<accession>X1MUJ9</accession>
<reference evidence="1" key="1">
    <citation type="journal article" date="2014" name="Front. Microbiol.">
        <title>High frequency of phylogenetically diverse reductive dehalogenase-homologous genes in deep subseafloor sedimentary metagenomes.</title>
        <authorList>
            <person name="Kawai M."/>
            <person name="Futagami T."/>
            <person name="Toyoda A."/>
            <person name="Takaki Y."/>
            <person name="Nishi S."/>
            <person name="Hori S."/>
            <person name="Arai W."/>
            <person name="Tsubouchi T."/>
            <person name="Morono Y."/>
            <person name="Uchiyama I."/>
            <person name="Ito T."/>
            <person name="Fujiyama A."/>
            <person name="Inagaki F."/>
            <person name="Takami H."/>
        </authorList>
    </citation>
    <scope>NUCLEOTIDE SEQUENCE</scope>
    <source>
        <strain evidence="1">Expedition CK06-06</strain>
    </source>
</reference>
<protein>
    <submittedName>
        <fullName evidence="1">Uncharacterized protein</fullName>
    </submittedName>
</protein>